<organism evidence="2 3">
    <name type="scientific">Flavobacterium phragmitis</name>
    <dbReference type="NCBI Taxonomy" id="739143"/>
    <lineage>
        <taxon>Bacteria</taxon>
        <taxon>Pseudomonadati</taxon>
        <taxon>Bacteroidota</taxon>
        <taxon>Flavobacteriia</taxon>
        <taxon>Flavobacteriales</taxon>
        <taxon>Flavobacteriaceae</taxon>
        <taxon>Flavobacterium</taxon>
    </lineage>
</organism>
<protein>
    <submittedName>
        <fullName evidence="2">Uncharacterized protein</fullName>
    </submittedName>
</protein>
<dbReference type="EMBL" id="FOMH01000001">
    <property type="protein sequence ID" value="SFC63277.1"/>
    <property type="molecule type" value="Genomic_DNA"/>
</dbReference>
<dbReference type="STRING" id="739143.SAMN05216297_101518"/>
<dbReference type="AlphaFoldDB" id="A0A1I1KR58"/>
<evidence type="ECO:0000256" key="1">
    <source>
        <dbReference type="SAM" id="MobiDB-lite"/>
    </source>
</evidence>
<sequence length="49" mass="5264">MMKKRTFTLSDFEVEKISREAQKTVKGGVTTTPPEEPNPLNNGGGNGNG</sequence>
<dbReference type="RefSeq" id="WP_143102025.1">
    <property type="nucleotide sequence ID" value="NZ_FOMH01000001.1"/>
</dbReference>
<gene>
    <name evidence="2" type="ORF">SAMN05216297_101518</name>
</gene>
<evidence type="ECO:0000313" key="3">
    <source>
        <dbReference type="Proteomes" id="UP000199672"/>
    </source>
</evidence>
<feature type="region of interest" description="Disordered" evidence="1">
    <location>
        <begin position="19"/>
        <end position="49"/>
    </location>
</feature>
<dbReference type="Proteomes" id="UP000199672">
    <property type="component" value="Unassembled WGS sequence"/>
</dbReference>
<evidence type="ECO:0000313" key="2">
    <source>
        <dbReference type="EMBL" id="SFC63277.1"/>
    </source>
</evidence>
<keyword evidence="3" id="KW-1185">Reference proteome</keyword>
<feature type="compositionally biased region" description="Low complexity" evidence="1">
    <location>
        <begin position="27"/>
        <end position="41"/>
    </location>
</feature>
<proteinExistence type="predicted"/>
<reference evidence="3" key="1">
    <citation type="submission" date="2016-10" db="EMBL/GenBank/DDBJ databases">
        <authorList>
            <person name="Varghese N."/>
            <person name="Submissions S."/>
        </authorList>
    </citation>
    <scope>NUCLEOTIDE SEQUENCE [LARGE SCALE GENOMIC DNA]</scope>
    <source>
        <strain evidence="3">CGMCC 1.10370</strain>
    </source>
</reference>
<name>A0A1I1KR58_9FLAO</name>
<accession>A0A1I1KR58</accession>